<organism evidence="2 3">
    <name type="scientific">Triticum urartu</name>
    <name type="common">Red wild einkorn</name>
    <name type="synonym">Crithodium urartu</name>
    <dbReference type="NCBI Taxonomy" id="4572"/>
    <lineage>
        <taxon>Eukaryota</taxon>
        <taxon>Viridiplantae</taxon>
        <taxon>Streptophyta</taxon>
        <taxon>Embryophyta</taxon>
        <taxon>Tracheophyta</taxon>
        <taxon>Spermatophyta</taxon>
        <taxon>Magnoliopsida</taxon>
        <taxon>Liliopsida</taxon>
        <taxon>Poales</taxon>
        <taxon>Poaceae</taxon>
        <taxon>BOP clade</taxon>
        <taxon>Pooideae</taxon>
        <taxon>Triticodae</taxon>
        <taxon>Triticeae</taxon>
        <taxon>Triticinae</taxon>
        <taxon>Triticum</taxon>
    </lineage>
</organism>
<keyword evidence="3" id="KW-1185">Reference proteome</keyword>
<sequence>MQSTSKMASRTRYCMGRIKSFVVPLANYSLDSTGSPGERSEDQEDLLQEQGVQEAHPPQGYLVQERCLKPLNRGRQLLEKDHHHPSSTPLRASVEGPVLTLQ</sequence>
<dbReference type="EnsemblPlants" id="TuG1812G0200002295.01.T01">
    <property type="protein sequence ID" value="TuG1812G0200002295.01.T01"/>
    <property type="gene ID" value="TuG1812G0200002295.01"/>
</dbReference>
<evidence type="ECO:0000313" key="3">
    <source>
        <dbReference type="Proteomes" id="UP000015106"/>
    </source>
</evidence>
<dbReference type="Gramene" id="TuG1812G0200002295.01.T01">
    <property type="protein sequence ID" value="TuG1812G0200002295.01.T01"/>
    <property type="gene ID" value="TuG1812G0200002295.01"/>
</dbReference>
<dbReference type="AlphaFoldDB" id="A0A8R7PCV1"/>
<proteinExistence type="predicted"/>
<protein>
    <submittedName>
        <fullName evidence="2">Uncharacterized protein</fullName>
    </submittedName>
</protein>
<evidence type="ECO:0000256" key="1">
    <source>
        <dbReference type="SAM" id="MobiDB-lite"/>
    </source>
</evidence>
<name>A0A8R7PCV1_TRIUA</name>
<accession>A0A8R7PCV1</accession>
<reference evidence="3" key="1">
    <citation type="journal article" date="2013" name="Nature">
        <title>Draft genome of the wheat A-genome progenitor Triticum urartu.</title>
        <authorList>
            <person name="Ling H.Q."/>
            <person name="Zhao S."/>
            <person name="Liu D."/>
            <person name="Wang J."/>
            <person name="Sun H."/>
            <person name="Zhang C."/>
            <person name="Fan H."/>
            <person name="Li D."/>
            <person name="Dong L."/>
            <person name="Tao Y."/>
            <person name="Gao C."/>
            <person name="Wu H."/>
            <person name="Li Y."/>
            <person name="Cui Y."/>
            <person name="Guo X."/>
            <person name="Zheng S."/>
            <person name="Wang B."/>
            <person name="Yu K."/>
            <person name="Liang Q."/>
            <person name="Yang W."/>
            <person name="Lou X."/>
            <person name="Chen J."/>
            <person name="Feng M."/>
            <person name="Jian J."/>
            <person name="Zhang X."/>
            <person name="Luo G."/>
            <person name="Jiang Y."/>
            <person name="Liu J."/>
            <person name="Wang Z."/>
            <person name="Sha Y."/>
            <person name="Zhang B."/>
            <person name="Wu H."/>
            <person name="Tang D."/>
            <person name="Shen Q."/>
            <person name="Xue P."/>
            <person name="Zou S."/>
            <person name="Wang X."/>
            <person name="Liu X."/>
            <person name="Wang F."/>
            <person name="Yang Y."/>
            <person name="An X."/>
            <person name="Dong Z."/>
            <person name="Zhang K."/>
            <person name="Zhang X."/>
            <person name="Luo M.C."/>
            <person name="Dvorak J."/>
            <person name="Tong Y."/>
            <person name="Wang J."/>
            <person name="Yang H."/>
            <person name="Li Z."/>
            <person name="Wang D."/>
            <person name="Zhang A."/>
            <person name="Wang J."/>
        </authorList>
    </citation>
    <scope>NUCLEOTIDE SEQUENCE</scope>
    <source>
        <strain evidence="3">cv. G1812</strain>
    </source>
</reference>
<reference evidence="2" key="3">
    <citation type="submission" date="2022-06" db="UniProtKB">
        <authorList>
            <consortium name="EnsemblPlants"/>
        </authorList>
    </citation>
    <scope>IDENTIFICATION</scope>
</reference>
<reference evidence="2" key="2">
    <citation type="submission" date="2018-03" db="EMBL/GenBank/DDBJ databases">
        <title>The Triticum urartu genome reveals the dynamic nature of wheat genome evolution.</title>
        <authorList>
            <person name="Ling H."/>
            <person name="Ma B."/>
            <person name="Shi X."/>
            <person name="Liu H."/>
            <person name="Dong L."/>
            <person name="Sun H."/>
            <person name="Cao Y."/>
            <person name="Gao Q."/>
            <person name="Zheng S."/>
            <person name="Li Y."/>
            <person name="Yu Y."/>
            <person name="Du H."/>
            <person name="Qi M."/>
            <person name="Li Y."/>
            <person name="Yu H."/>
            <person name="Cui Y."/>
            <person name="Wang N."/>
            <person name="Chen C."/>
            <person name="Wu H."/>
            <person name="Zhao Y."/>
            <person name="Zhang J."/>
            <person name="Li Y."/>
            <person name="Zhou W."/>
            <person name="Zhang B."/>
            <person name="Hu W."/>
            <person name="Eijk M."/>
            <person name="Tang J."/>
            <person name="Witsenboer H."/>
            <person name="Zhao S."/>
            <person name="Li Z."/>
            <person name="Zhang A."/>
            <person name="Wang D."/>
            <person name="Liang C."/>
        </authorList>
    </citation>
    <scope>NUCLEOTIDE SEQUENCE [LARGE SCALE GENOMIC DNA]</scope>
    <source>
        <strain evidence="2">cv. G1812</strain>
    </source>
</reference>
<dbReference type="Proteomes" id="UP000015106">
    <property type="component" value="Chromosome 2"/>
</dbReference>
<evidence type="ECO:0000313" key="2">
    <source>
        <dbReference type="EnsemblPlants" id="TuG1812G0200002295.01.T01"/>
    </source>
</evidence>
<feature type="region of interest" description="Disordered" evidence="1">
    <location>
        <begin position="29"/>
        <end position="102"/>
    </location>
</feature>